<evidence type="ECO:0000256" key="1">
    <source>
        <dbReference type="ARBA" id="ARBA00001933"/>
    </source>
</evidence>
<keyword evidence="4" id="KW-0663">Pyridoxal phosphate</keyword>
<keyword evidence="2 6" id="KW-0032">Aminotransferase</keyword>
<dbReference type="Proteomes" id="UP000298058">
    <property type="component" value="Unassembled WGS sequence"/>
</dbReference>
<comment type="caution">
    <text evidence="6">The sequence shown here is derived from an EMBL/GenBank/DDBJ whole genome shotgun (WGS) entry which is preliminary data.</text>
</comment>
<organism evidence="6 7">
    <name type="scientific">Leptospira idonii</name>
    <dbReference type="NCBI Taxonomy" id="1193500"/>
    <lineage>
        <taxon>Bacteria</taxon>
        <taxon>Pseudomonadati</taxon>
        <taxon>Spirochaetota</taxon>
        <taxon>Spirochaetia</taxon>
        <taxon>Leptospirales</taxon>
        <taxon>Leptospiraceae</taxon>
        <taxon>Leptospira</taxon>
    </lineage>
</organism>
<dbReference type="InterPro" id="IPR015424">
    <property type="entry name" value="PyrdxlP-dep_Trfase"/>
</dbReference>
<dbReference type="GO" id="GO:0030170">
    <property type="term" value="F:pyridoxal phosphate binding"/>
    <property type="evidence" value="ECO:0007669"/>
    <property type="project" value="InterPro"/>
</dbReference>
<feature type="domain" description="Aminotransferase class I/classII large" evidence="5">
    <location>
        <begin position="180"/>
        <end position="407"/>
    </location>
</feature>
<keyword evidence="6" id="KW-0670">Pyruvate</keyword>
<dbReference type="RefSeq" id="WP_135760693.1">
    <property type="nucleotide sequence ID" value="NZ_RQHW01000042.1"/>
</dbReference>
<evidence type="ECO:0000256" key="4">
    <source>
        <dbReference type="ARBA" id="ARBA00022898"/>
    </source>
</evidence>
<evidence type="ECO:0000256" key="2">
    <source>
        <dbReference type="ARBA" id="ARBA00022576"/>
    </source>
</evidence>
<dbReference type="Pfam" id="PF00155">
    <property type="entry name" value="Aminotran_1_2"/>
    <property type="match status" value="1"/>
</dbReference>
<keyword evidence="7" id="KW-1185">Reference proteome</keyword>
<dbReference type="InterPro" id="IPR050859">
    <property type="entry name" value="Class-I_PLP-dep_aminotransf"/>
</dbReference>
<dbReference type="PANTHER" id="PTHR42790:SF4">
    <property type="entry name" value="VALINE--PYRUVATE AMINOTRANSFERASE"/>
    <property type="match status" value="1"/>
</dbReference>
<protein>
    <submittedName>
        <fullName evidence="6">Valine--pyruvate transaminase</fullName>
        <ecNumber evidence="6">2.6.1.66</ecNumber>
    </submittedName>
</protein>
<dbReference type="EMBL" id="RQHW01000042">
    <property type="protein sequence ID" value="TGN19010.1"/>
    <property type="molecule type" value="Genomic_DNA"/>
</dbReference>
<dbReference type="SUPFAM" id="SSF53383">
    <property type="entry name" value="PLP-dependent transferases"/>
    <property type="match status" value="1"/>
</dbReference>
<dbReference type="PANTHER" id="PTHR42790">
    <property type="entry name" value="AMINOTRANSFERASE"/>
    <property type="match status" value="1"/>
</dbReference>
<gene>
    <name evidence="6" type="ORF">EHS15_11415</name>
</gene>
<sequence length="419" mass="46486">MLLSRIARKITGSNGIQSLMEDLGSALGKPKGTTSLLGGGNPARIPEVEKIYKEALLQLISSGEIESMFGEYSSPIGNDDIRNATAEYLKEHLGAEIRGENIAFFNGSQNAYSYLLNCFSGTMEDGSFKKIILPIVPEYIGYADQTWEDNVFSSVVPKVLSTGAHRFRYGLDKENLDFASAGCVVLSRPTNPTGNVLSKEETLWLYEKTKEYKIPFLLDLAYGNPFPNLIGAAEPIHWMPGMILSLSFSKVGLPGVRTGIIIADAEIISLLSSFGAVGNLAVGNLGLSLAKVFWKENTLVKTANTILRPYYEEKSKIAVQILEEAFLSQNLAYSFHEPDGGFFLWIHFPRLKITNKELYRLCKERDVYIVSGHYFFPGLTTDFSHTKQCIRLTYCRDKEEIARGAKIIAEIVARNSSET</sequence>
<name>A0A4R9LXK9_9LEPT</name>
<dbReference type="AlphaFoldDB" id="A0A4R9LXK9"/>
<dbReference type="InterPro" id="IPR004839">
    <property type="entry name" value="Aminotransferase_I/II_large"/>
</dbReference>
<dbReference type="InterPro" id="IPR015421">
    <property type="entry name" value="PyrdxlP-dep_Trfase_major"/>
</dbReference>
<dbReference type="GO" id="GO:1901605">
    <property type="term" value="P:alpha-amino acid metabolic process"/>
    <property type="evidence" value="ECO:0007669"/>
    <property type="project" value="TreeGrafter"/>
</dbReference>
<dbReference type="GO" id="GO:0009042">
    <property type="term" value="F:valine-pyruvate transaminase activity"/>
    <property type="evidence" value="ECO:0007669"/>
    <property type="project" value="UniProtKB-EC"/>
</dbReference>
<dbReference type="NCBIfam" id="NF006967">
    <property type="entry name" value="PRK09440.1-5"/>
    <property type="match status" value="1"/>
</dbReference>
<evidence type="ECO:0000313" key="7">
    <source>
        <dbReference type="Proteomes" id="UP000298058"/>
    </source>
</evidence>
<dbReference type="OrthoDB" id="5889947at2"/>
<comment type="cofactor">
    <cofactor evidence="1">
        <name>pyridoxal 5'-phosphate</name>
        <dbReference type="ChEBI" id="CHEBI:597326"/>
    </cofactor>
</comment>
<dbReference type="CDD" id="cd00609">
    <property type="entry name" value="AAT_like"/>
    <property type="match status" value="1"/>
</dbReference>
<dbReference type="GO" id="GO:0005829">
    <property type="term" value="C:cytosol"/>
    <property type="evidence" value="ECO:0007669"/>
    <property type="project" value="TreeGrafter"/>
</dbReference>
<evidence type="ECO:0000259" key="5">
    <source>
        <dbReference type="Pfam" id="PF00155"/>
    </source>
</evidence>
<proteinExistence type="predicted"/>
<keyword evidence="3 6" id="KW-0808">Transferase</keyword>
<evidence type="ECO:0000313" key="6">
    <source>
        <dbReference type="EMBL" id="TGN19010.1"/>
    </source>
</evidence>
<dbReference type="Gene3D" id="3.40.640.10">
    <property type="entry name" value="Type I PLP-dependent aspartate aminotransferase-like (Major domain)"/>
    <property type="match status" value="1"/>
</dbReference>
<accession>A0A4R9LXK9</accession>
<evidence type="ECO:0000256" key="3">
    <source>
        <dbReference type="ARBA" id="ARBA00022679"/>
    </source>
</evidence>
<dbReference type="EC" id="2.6.1.66" evidence="6"/>
<reference evidence="6" key="1">
    <citation type="journal article" date="2019" name="PLoS Negl. Trop. Dis.">
        <title>Revisiting the worldwide diversity of Leptospira species in the environment.</title>
        <authorList>
            <person name="Vincent A.T."/>
            <person name="Schiettekatte O."/>
            <person name="Bourhy P."/>
            <person name="Veyrier F.J."/>
            <person name="Picardeau M."/>
        </authorList>
    </citation>
    <scope>NUCLEOTIDE SEQUENCE [LARGE SCALE GENOMIC DNA]</scope>
    <source>
        <strain evidence="6">201300427</strain>
    </source>
</reference>